<sequence length="64" mass="7251">MIHDKIRPDKIKIVCTSIWHHVSIQQIDCVSVKEGPIEGLATPALIVKLSLQPEYPVPERRILP</sequence>
<dbReference type="AlphaFoldDB" id="A0A9D4JIG5"/>
<evidence type="ECO:0000313" key="2">
    <source>
        <dbReference type="Proteomes" id="UP000828390"/>
    </source>
</evidence>
<protein>
    <submittedName>
        <fullName evidence="1">Uncharacterized protein</fullName>
    </submittedName>
</protein>
<gene>
    <name evidence="1" type="ORF">DPMN_139839</name>
</gene>
<dbReference type="EMBL" id="JAIWYP010000006">
    <property type="protein sequence ID" value="KAH3811429.1"/>
    <property type="molecule type" value="Genomic_DNA"/>
</dbReference>
<reference evidence="1" key="1">
    <citation type="journal article" date="2019" name="bioRxiv">
        <title>The Genome of the Zebra Mussel, Dreissena polymorpha: A Resource for Invasive Species Research.</title>
        <authorList>
            <person name="McCartney M.A."/>
            <person name="Auch B."/>
            <person name="Kono T."/>
            <person name="Mallez S."/>
            <person name="Zhang Y."/>
            <person name="Obille A."/>
            <person name="Becker A."/>
            <person name="Abrahante J.E."/>
            <person name="Garbe J."/>
            <person name="Badalamenti J.P."/>
            <person name="Herman A."/>
            <person name="Mangelson H."/>
            <person name="Liachko I."/>
            <person name="Sullivan S."/>
            <person name="Sone E.D."/>
            <person name="Koren S."/>
            <person name="Silverstein K.A.T."/>
            <person name="Beckman K.B."/>
            <person name="Gohl D.M."/>
        </authorList>
    </citation>
    <scope>NUCLEOTIDE SEQUENCE</scope>
    <source>
        <strain evidence="1">Duluth1</strain>
        <tissue evidence="1">Whole animal</tissue>
    </source>
</reference>
<name>A0A9D4JIG5_DREPO</name>
<evidence type="ECO:0000313" key="1">
    <source>
        <dbReference type="EMBL" id="KAH3811429.1"/>
    </source>
</evidence>
<accession>A0A9D4JIG5</accession>
<keyword evidence="2" id="KW-1185">Reference proteome</keyword>
<comment type="caution">
    <text evidence="1">The sequence shown here is derived from an EMBL/GenBank/DDBJ whole genome shotgun (WGS) entry which is preliminary data.</text>
</comment>
<reference evidence="1" key="2">
    <citation type="submission" date="2020-11" db="EMBL/GenBank/DDBJ databases">
        <authorList>
            <person name="McCartney M.A."/>
            <person name="Auch B."/>
            <person name="Kono T."/>
            <person name="Mallez S."/>
            <person name="Becker A."/>
            <person name="Gohl D.M."/>
            <person name="Silverstein K.A.T."/>
            <person name="Koren S."/>
            <person name="Bechman K.B."/>
            <person name="Herman A."/>
            <person name="Abrahante J.E."/>
            <person name="Garbe J."/>
        </authorList>
    </citation>
    <scope>NUCLEOTIDE SEQUENCE</scope>
    <source>
        <strain evidence="1">Duluth1</strain>
        <tissue evidence="1">Whole animal</tissue>
    </source>
</reference>
<dbReference type="Proteomes" id="UP000828390">
    <property type="component" value="Unassembled WGS sequence"/>
</dbReference>
<organism evidence="1 2">
    <name type="scientific">Dreissena polymorpha</name>
    <name type="common">Zebra mussel</name>
    <name type="synonym">Mytilus polymorpha</name>
    <dbReference type="NCBI Taxonomy" id="45954"/>
    <lineage>
        <taxon>Eukaryota</taxon>
        <taxon>Metazoa</taxon>
        <taxon>Spiralia</taxon>
        <taxon>Lophotrochozoa</taxon>
        <taxon>Mollusca</taxon>
        <taxon>Bivalvia</taxon>
        <taxon>Autobranchia</taxon>
        <taxon>Heteroconchia</taxon>
        <taxon>Euheterodonta</taxon>
        <taxon>Imparidentia</taxon>
        <taxon>Neoheterodontei</taxon>
        <taxon>Myida</taxon>
        <taxon>Dreissenoidea</taxon>
        <taxon>Dreissenidae</taxon>
        <taxon>Dreissena</taxon>
    </lineage>
</organism>
<proteinExistence type="predicted"/>